<dbReference type="Proteomes" id="UP000694853">
    <property type="component" value="Unplaced"/>
</dbReference>
<reference evidence="4" key="2">
    <citation type="submission" date="2025-08" db="UniProtKB">
        <authorList>
            <consortium name="RefSeq"/>
        </authorList>
    </citation>
    <scope>IDENTIFICATION</scope>
    <source>
        <tissue evidence="4">Young leaves</tissue>
    </source>
</reference>
<dbReference type="GO" id="GO:0006952">
    <property type="term" value="P:defense response"/>
    <property type="evidence" value="ECO:0007669"/>
    <property type="project" value="InterPro"/>
</dbReference>
<keyword evidence="3" id="KW-1185">Reference proteome</keyword>
<organism evidence="3 4">
    <name type="scientific">Abrus precatorius</name>
    <name type="common">Indian licorice</name>
    <name type="synonym">Glycine abrus</name>
    <dbReference type="NCBI Taxonomy" id="3816"/>
    <lineage>
        <taxon>Eukaryota</taxon>
        <taxon>Viridiplantae</taxon>
        <taxon>Streptophyta</taxon>
        <taxon>Embryophyta</taxon>
        <taxon>Tracheophyta</taxon>
        <taxon>Spermatophyta</taxon>
        <taxon>Magnoliopsida</taxon>
        <taxon>eudicotyledons</taxon>
        <taxon>Gunneridae</taxon>
        <taxon>Pentapetalae</taxon>
        <taxon>rosids</taxon>
        <taxon>fabids</taxon>
        <taxon>Fabales</taxon>
        <taxon>Fabaceae</taxon>
        <taxon>Papilionoideae</taxon>
        <taxon>50 kb inversion clade</taxon>
        <taxon>NPAAA clade</taxon>
        <taxon>indigoferoid/millettioid clade</taxon>
        <taxon>Abreae</taxon>
        <taxon>Abrus</taxon>
    </lineage>
</organism>
<feature type="domain" description="NB-ARC" evidence="2">
    <location>
        <begin position="1"/>
        <end position="141"/>
    </location>
</feature>
<dbReference type="Gene3D" id="3.40.50.300">
    <property type="entry name" value="P-loop containing nucleotide triphosphate hydrolases"/>
    <property type="match status" value="1"/>
</dbReference>
<dbReference type="GeneID" id="113873756"/>
<dbReference type="InterPro" id="IPR027417">
    <property type="entry name" value="P-loop_NTPase"/>
</dbReference>
<evidence type="ECO:0000259" key="2">
    <source>
        <dbReference type="Pfam" id="PF00931"/>
    </source>
</evidence>
<feature type="coiled-coil region" evidence="1">
    <location>
        <begin position="289"/>
        <end position="358"/>
    </location>
</feature>
<dbReference type="OrthoDB" id="1431708at2759"/>
<evidence type="ECO:0000313" key="3">
    <source>
        <dbReference type="Proteomes" id="UP000694853"/>
    </source>
</evidence>
<dbReference type="InterPro" id="IPR044974">
    <property type="entry name" value="Disease_R_plants"/>
</dbReference>
<evidence type="ECO:0000313" key="4">
    <source>
        <dbReference type="RefSeq" id="XP_027367856.1"/>
    </source>
</evidence>
<name>A0A8B8MGL9_ABRPR</name>
<dbReference type="SUPFAM" id="SSF52540">
    <property type="entry name" value="P-loop containing nucleoside triphosphate hydrolases"/>
    <property type="match status" value="1"/>
</dbReference>
<dbReference type="GO" id="GO:0043531">
    <property type="term" value="F:ADP binding"/>
    <property type="evidence" value="ECO:0007669"/>
    <property type="project" value="InterPro"/>
</dbReference>
<dbReference type="AlphaFoldDB" id="A0A8B8MGL9"/>
<dbReference type="Pfam" id="PF00931">
    <property type="entry name" value="NB-ARC"/>
    <property type="match status" value="1"/>
</dbReference>
<gene>
    <name evidence="4" type="primary">LOC113873756</name>
</gene>
<dbReference type="PANTHER" id="PTHR11017:SF431">
    <property type="entry name" value="ADP-RIBOSYL CYCLASE_CYCLIC ADP-RIBOSE HYDROLASE"/>
    <property type="match status" value="1"/>
</dbReference>
<keyword evidence="1" id="KW-0175">Coiled coil</keyword>
<proteinExistence type="predicted"/>
<dbReference type="RefSeq" id="XP_027367856.1">
    <property type="nucleotide sequence ID" value="XM_027512055.1"/>
</dbReference>
<accession>A0A8B8MGL9</accession>
<reference evidence="3" key="1">
    <citation type="journal article" date="2019" name="Toxins">
        <title>Detection of Abrin-Like and Prepropulchellin-Like Toxin Genes and Transcripts Using Whole Genome Sequencing and Full-Length Transcript Sequencing of Abrus precatorius.</title>
        <authorList>
            <person name="Hovde B.T."/>
            <person name="Daligault H.E."/>
            <person name="Hanschen E.R."/>
            <person name="Kunde Y.A."/>
            <person name="Johnson M.B."/>
            <person name="Starkenburg S.R."/>
            <person name="Johnson S.L."/>
        </authorList>
    </citation>
    <scope>NUCLEOTIDE SEQUENCE [LARGE SCALE GENOMIC DNA]</scope>
</reference>
<dbReference type="InterPro" id="IPR002182">
    <property type="entry name" value="NB-ARC"/>
</dbReference>
<protein>
    <submittedName>
        <fullName evidence="4">Uncharacterized protein LOC113873756</fullName>
    </submittedName>
</protein>
<dbReference type="KEGG" id="aprc:113873756"/>
<evidence type="ECO:0000256" key="1">
    <source>
        <dbReference type="SAM" id="Coils"/>
    </source>
</evidence>
<dbReference type="PRINTS" id="PR00364">
    <property type="entry name" value="DISEASERSIST"/>
</dbReference>
<dbReference type="PANTHER" id="PTHR11017">
    <property type="entry name" value="LEUCINE-RICH REPEAT-CONTAINING PROTEIN"/>
    <property type="match status" value="1"/>
</dbReference>
<sequence length="410" mass="46340">MVGIHGVGGMGKTTIARGVYNLIGDRFEGLCFLSDVREISNKHGLSHLQQILLTKIVGEKDIKLGDVNEGVSIIKRRLNRKKVLLVLDDVDKQQQLQALAGSCNWFGWGSKIIITTRDKQLLARHGVQRMYATKELNNEEAGLSKSQESVCTPNSKINQVSKNIPMDFEKVKKMIEKDPVTASETLLTGKLFVSPKAQKCTTQSGQPEVQIPSVEDLQKQLKYLLTQFDLGSLISDDTQRSTICSYIKDLEMKFDALPPAHRIFIQNFRIFFINAASNYKKLHEVSNKEIKLKVEKEDVLKKLEEARDKDERMSALISSACLRVKEIVSSIEELEAQLVNLKKENKAFEHAIVECSKQKENLRTDCISWANQSRELVVQLTETEEIVQFLEDQVEADETSFQALIASIPF</sequence>